<keyword evidence="9" id="KW-1185">Reference proteome</keyword>
<dbReference type="RefSeq" id="WP_146295053.1">
    <property type="nucleotide sequence ID" value="NZ_CP042326.1"/>
</dbReference>
<name>A0A5B8NLP0_9CHRO</name>
<dbReference type="Pfam" id="PF04226">
    <property type="entry name" value="Transgly_assoc"/>
    <property type="match status" value="1"/>
</dbReference>
<organism evidence="8 9">
    <name type="scientific">Euhalothece natronophila Z-M001</name>
    <dbReference type="NCBI Taxonomy" id="522448"/>
    <lineage>
        <taxon>Bacteria</taxon>
        <taxon>Bacillati</taxon>
        <taxon>Cyanobacteriota</taxon>
        <taxon>Cyanophyceae</taxon>
        <taxon>Oscillatoriophycideae</taxon>
        <taxon>Chroococcales</taxon>
        <taxon>Halothecacae</taxon>
        <taxon>Halothece cluster</taxon>
        <taxon>Euhalothece</taxon>
    </lineage>
</organism>
<evidence type="ECO:0000256" key="7">
    <source>
        <dbReference type="SAM" id="Phobius"/>
    </source>
</evidence>
<keyword evidence="6 7" id="KW-0472">Membrane</keyword>
<reference evidence="8" key="1">
    <citation type="submission" date="2019-08" db="EMBL/GenBank/DDBJ databases">
        <title>Carotenoids and Carotenoid Binding Proteins in the Halophilic Cyanobacterium Euhalothece sp. ZM00.</title>
        <authorList>
            <person name="Cho S.M."/>
            <person name="Song J.Y."/>
            <person name="Park Y.-I."/>
        </authorList>
    </citation>
    <scope>NUCLEOTIDE SEQUENCE [LARGE SCALE GENOMIC DNA]</scope>
    <source>
        <strain evidence="8">Z-M001</strain>
    </source>
</reference>
<evidence type="ECO:0000256" key="3">
    <source>
        <dbReference type="ARBA" id="ARBA00022475"/>
    </source>
</evidence>
<dbReference type="KEGG" id="enn:FRE64_05640"/>
<gene>
    <name evidence="8" type="ORF">FRE64_05640</name>
</gene>
<dbReference type="GO" id="GO:0005886">
    <property type="term" value="C:plasma membrane"/>
    <property type="evidence" value="ECO:0007669"/>
    <property type="project" value="UniProtKB-SubCell"/>
</dbReference>
<accession>A0A5B8NLP0</accession>
<dbReference type="EMBL" id="CP042326">
    <property type="protein sequence ID" value="QDZ39451.1"/>
    <property type="molecule type" value="Genomic_DNA"/>
</dbReference>
<dbReference type="Proteomes" id="UP000318453">
    <property type="component" value="Chromosome"/>
</dbReference>
<feature type="transmembrane region" description="Helical" evidence="7">
    <location>
        <begin position="66"/>
        <end position="87"/>
    </location>
</feature>
<evidence type="ECO:0000313" key="9">
    <source>
        <dbReference type="Proteomes" id="UP000318453"/>
    </source>
</evidence>
<evidence type="ECO:0000313" key="8">
    <source>
        <dbReference type="EMBL" id="QDZ39451.1"/>
    </source>
</evidence>
<protein>
    <submittedName>
        <fullName evidence="8">GlsB/YeaQ/YmgE family stress response membrane protein</fullName>
    </submittedName>
</protein>
<keyword evidence="5 7" id="KW-1133">Transmembrane helix</keyword>
<evidence type="ECO:0000256" key="2">
    <source>
        <dbReference type="ARBA" id="ARBA00011006"/>
    </source>
</evidence>
<proteinExistence type="inferred from homology"/>
<evidence type="ECO:0000256" key="5">
    <source>
        <dbReference type="ARBA" id="ARBA00022989"/>
    </source>
</evidence>
<comment type="similarity">
    <text evidence="2">Belongs to the UPF0410 family.</text>
</comment>
<dbReference type="PANTHER" id="PTHR33884">
    <property type="entry name" value="UPF0410 PROTEIN YMGE"/>
    <property type="match status" value="1"/>
</dbReference>
<dbReference type="PANTHER" id="PTHR33884:SF3">
    <property type="entry name" value="UPF0410 PROTEIN YMGE"/>
    <property type="match status" value="1"/>
</dbReference>
<keyword evidence="4 7" id="KW-0812">Transmembrane</keyword>
<evidence type="ECO:0000256" key="1">
    <source>
        <dbReference type="ARBA" id="ARBA00004651"/>
    </source>
</evidence>
<dbReference type="InterPro" id="IPR007341">
    <property type="entry name" value="Transgly_assoc"/>
</dbReference>
<evidence type="ECO:0000256" key="4">
    <source>
        <dbReference type="ARBA" id="ARBA00022692"/>
    </source>
</evidence>
<keyword evidence="3" id="KW-1003">Cell membrane</keyword>
<feature type="transmembrane region" description="Helical" evidence="7">
    <location>
        <begin position="29"/>
        <end position="46"/>
    </location>
</feature>
<dbReference type="AlphaFoldDB" id="A0A5B8NLP0"/>
<sequence length="92" mass="9759">MGIIIWAILGLIAGTIAKAIYPGEQKTGVLGTILLGILGAQLGGWVGRELFDTRTADLRNLTFAEVIPSLLMAILGAIAIIFIWGLLTKPSR</sequence>
<comment type="subcellular location">
    <subcellularLocation>
        <location evidence="1">Cell membrane</location>
        <topology evidence="1">Multi-pass membrane protein</topology>
    </subcellularLocation>
</comment>
<evidence type="ECO:0000256" key="6">
    <source>
        <dbReference type="ARBA" id="ARBA00023136"/>
    </source>
</evidence>